<evidence type="ECO:0000313" key="1">
    <source>
        <dbReference type="EMBL" id="XDJ01295.1"/>
    </source>
</evidence>
<proteinExistence type="predicted"/>
<dbReference type="EMBL" id="PP935705">
    <property type="protein sequence ID" value="XDJ01295.1"/>
    <property type="molecule type" value="Genomic_DNA"/>
</dbReference>
<name>A0AB39C4F3_9VIRU</name>
<accession>A0AB39C4F3</accession>
<reference evidence="1" key="1">
    <citation type="submission" date="2024-06" db="EMBL/GenBank/DDBJ databases">
        <authorList>
            <person name="Mutai I.J."/>
            <person name="Gurusinghe A."/>
            <person name="Wang B."/>
            <person name="Clark M."/>
            <person name="Bhandare S.G."/>
        </authorList>
    </citation>
    <scope>NUCLEOTIDE SEQUENCE</scope>
</reference>
<organism evidence="1">
    <name type="scientific">Salmonella phage vB_SE130_1P</name>
    <dbReference type="NCBI Taxonomy" id="3236706"/>
    <lineage>
        <taxon>Viruses</taxon>
    </lineage>
</organism>
<sequence>MKLARIVRASLEAEPMYPALPSRPVCAGGMSGRNTRPDGFTF</sequence>
<protein>
    <submittedName>
        <fullName evidence="1">Uncharacterized protein</fullName>
    </submittedName>
</protein>